<comment type="caution">
    <text evidence="5">The sequence shown here is derived from an EMBL/GenBank/DDBJ whole genome shotgun (WGS) entry which is preliminary data.</text>
</comment>
<name>A0ABX3GU95_9BACL</name>
<accession>A0ABX3GU95</accession>
<dbReference type="NCBIfam" id="TIGR01760">
    <property type="entry name" value="tape_meas_TP901"/>
    <property type="match status" value="1"/>
</dbReference>
<evidence type="ECO:0000313" key="6">
    <source>
        <dbReference type="Proteomes" id="UP000187158"/>
    </source>
</evidence>
<dbReference type="PANTHER" id="PTHR37813">
    <property type="entry name" value="FELS-2 PROPHAGE PROTEIN"/>
    <property type="match status" value="1"/>
</dbReference>
<dbReference type="Proteomes" id="UP000187158">
    <property type="component" value="Unassembled WGS sequence"/>
</dbReference>
<evidence type="ECO:0000259" key="4">
    <source>
        <dbReference type="Pfam" id="PF10145"/>
    </source>
</evidence>
<keyword evidence="1" id="KW-1188">Viral release from host cell</keyword>
<feature type="region of interest" description="Disordered" evidence="3">
    <location>
        <begin position="1076"/>
        <end position="1109"/>
    </location>
</feature>
<sequence>MAMADNKDVVSARISLDTSKMIPAFKAIDQGVKGNAETFKVLNQEITVTTKNYTALATASNKLALTSEERRKKIMAESEALVKQRTAQTELIQTKKSQMEQANKLVDAKMAAQEAIIRKRYDAIEQQEREHQKRMETLQNKATASALKLTTGSSSSTGTDSTRERVLMQEQAIRQKIAQLAERESQQSQKYAANYEKFWLNALQARERKETQVREKALQEEQRIRRSLTQTQTQINGITGTAAQFAMTGTLYYAFTRGATEAISLLKDFEYELVNVQRVMGESADVGYVKDSMISSAKEYGYALREVASVYTLIAQNGFDEKQTEQLARTALMAKNVEQSFQSASQAQELMTGAILNYGMAAEDSEKLLDKLNEVSNNFPTTSKKLLEGINRVGATAKNAGVDIDELIGYLTTLNQAGFSGSVAGNAIKSFISFSSRPIAVDKLEKYVGVMKQANGDMMKFPELLSKIAAQWDNLSDVERSEITQAIARGDQASRFIALMNNYSKVMDVAKVSEESFGSAQRENNLTMTTLTKQSEQLRASWDELIISIGDSGLLGGLKLIVGQATILLDGFNHLPGPIKNTVTSILLLGGAITVLNTGARILTGQTLVSLVTGVAAAAKGMLGMKVATDAANVSQKAFIATPIGAALAGLAVVIGAATTAWAYYKGTQSQVSDETLQQNRKTAELVARYDELKSIVDDNTKSDKEVSAAKSELANVMDRLSATMPGLVSQWDDLGNAKELDIQKIEEWKTRYSESIKIVEQANLDAATKRKAELEQEIAYTDLAIKNASESDLSLVDKVLGKTVQTLREMWGNEMITLGTELSQEEQKILASKSAIDALNGVTEASVAANSRLATAAADSADSMESYSDSTDSASSSTEELSDEVKALIKAQEEWASTVKGNSQTVSELNGVLDELAKGQSLNASNATDLINKYPELASAIYKTADGWAFETDAVNNLRKMKIQKAIDDLNSEKSSAFNTKVATDERLSAYQIEADAIKSLAQLKAQLNGSKAITGDNVTQTGDDLKYFKSQFREAGIAQAAAEAEIQSIIDDYDTAAKVYDDKIAALSSMYQDPSFGVSSSKNSKDKSGSKDKSKSSNVEKADKAAKEAAAARKEAYDEEMDNFQYVAERQGWSIEQQISGYERLKNRHKQYLAEDKDALKEWTRDIQALNDSRYNEDVSILEKKIEKMRQANLQEVEMVKTSLNFYNKELSKSYLTTEQKAEAQKQVFDLTVKYNELRYQNSQTWIDKEATKMEMAGKSKINIITMELQAYERMAKDKNRTAEQSFALEKLIYEQKKSLLEQQYSDFQKDLNHRKAMGQTTTESELQDWLKIQAIYRVGTDQRMEADEQVYALRQKLIEDETKAVETLAKNYKTSIEASKNAAIKAIEEERDAYVAAKDAEIQAIDDLLSKQQELNEDQDYESALAEKQARLALLASAVGPDGIAERKQVQKDIEKLQLDHERTLAKRSLEEQKQALQDEKDAKKEAYDKDIEATKTHYDELLQALEDFSSDTANRAELMKNIQVLKESEKNIEILAQLDQFIADYQSKMSAITTLTPTVSGSTASLSVGGTSKKDLDLIEYNANKDAWTAAKSSGNATEVARLTARNEELRKLYGITKDTGKLQSFHTGGEVKGDFKGQEVIVKAKVGERFYTEQQHDNLFKMPEFKMPSINYSLPQFSMPAASGGSGLGHDIRSDVAVNMGDIYIADDSTARVFWTEKDNFVRRSQSRMGAK</sequence>
<feature type="compositionally biased region" description="Low complexity" evidence="3">
    <location>
        <begin position="143"/>
        <end position="160"/>
    </location>
</feature>
<keyword evidence="2" id="KW-0175">Coiled coil</keyword>
<reference evidence="5 6" key="1">
    <citation type="submission" date="2016-11" db="EMBL/GenBank/DDBJ databases">
        <title>Paenibacillus species isolates.</title>
        <authorList>
            <person name="Beno S.M."/>
        </authorList>
    </citation>
    <scope>NUCLEOTIDE SEQUENCE [LARGE SCALE GENOMIC DNA]</scope>
    <source>
        <strain evidence="5 6">FSL H7-0433</strain>
    </source>
</reference>
<keyword evidence="6" id="KW-1185">Reference proteome</keyword>
<evidence type="ECO:0000256" key="2">
    <source>
        <dbReference type="SAM" id="Coils"/>
    </source>
</evidence>
<dbReference type="InterPro" id="IPR010090">
    <property type="entry name" value="Phage_tape_meas"/>
</dbReference>
<proteinExistence type="predicted"/>
<feature type="compositionally biased region" description="Low complexity" evidence="3">
    <location>
        <begin position="864"/>
        <end position="880"/>
    </location>
</feature>
<dbReference type="EMBL" id="MPVP01000047">
    <property type="protein sequence ID" value="OMD34822.1"/>
    <property type="molecule type" value="Genomic_DNA"/>
</dbReference>
<evidence type="ECO:0000256" key="1">
    <source>
        <dbReference type="ARBA" id="ARBA00022612"/>
    </source>
</evidence>
<feature type="compositionally biased region" description="Basic and acidic residues" evidence="3">
    <location>
        <begin position="1085"/>
        <end position="1109"/>
    </location>
</feature>
<feature type="region of interest" description="Disordered" evidence="3">
    <location>
        <begin position="860"/>
        <end position="881"/>
    </location>
</feature>
<gene>
    <name evidence="5" type="ORF">BSO21_10405</name>
</gene>
<protein>
    <submittedName>
        <fullName evidence="5">Phage tail tape measure protein</fullName>
    </submittedName>
</protein>
<dbReference type="PANTHER" id="PTHR37813:SF1">
    <property type="entry name" value="FELS-2 PROPHAGE PROTEIN"/>
    <property type="match status" value="1"/>
</dbReference>
<feature type="region of interest" description="Disordered" evidence="3">
    <location>
        <begin position="143"/>
        <end position="163"/>
    </location>
</feature>
<organism evidence="5 6">
    <name type="scientific">Paenibacillus odorifer</name>
    <dbReference type="NCBI Taxonomy" id="189426"/>
    <lineage>
        <taxon>Bacteria</taxon>
        <taxon>Bacillati</taxon>
        <taxon>Bacillota</taxon>
        <taxon>Bacilli</taxon>
        <taxon>Bacillales</taxon>
        <taxon>Paenibacillaceae</taxon>
        <taxon>Paenibacillus</taxon>
    </lineage>
</organism>
<evidence type="ECO:0000313" key="5">
    <source>
        <dbReference type="EMBL" id="OMD34822.1"/>
    </source>
</evidence>
<feature type="domain" description="Phage tail tape measure protein" evidence="4">
    <location>
        <begin position="296"/>
        <end position="487"/>
    </location>
</feature>
<dbReference type="Pfam" id="PF10145">
    <property type="entry name" value="PhageMin_Tail"/>
    <property type="match status" value="1"/>
</dbReference>
<evidence type="ECO:0000256" key="3">
    <source>
        <dbReference type="SAM" id="MobiDB-lite"/>
    </source>
</evidence>
<feature type="coiled-coil region" evidence="2">
    <location>
        <begin position="1450"/>
        <end position="1493"/>
    </location>
</feature>